<accession>A0A8J2Z322</accession>
<dbReference type="Proteomes" id="UP000636949">
    <property type="component" value="Unassembled WGS sequence"/>
</dbReference>
<comment type="caution">
    <text evidence="1">The sequence shown here is derived from an EMBL/GenBank/DDBJ whole genome shotgun (WGS) entry which is preliminary data.</text>
</comment>
<gene>
    <name evidence="1" type="ORF">GCM10010995_05260</name>
</gene>
<proteinExistence type="predicted"/>
<reference evidence="1" key="2">
    <citation type="submission" date="2020-09" db="EMBL/GenBank/DDBJ databases">
        <authorList>
            <person name="Sun Q."/>
            <person name="Zhou Y."/>
        </authorList>
    </citation>
    <scope>NUCLEOTIDE SEQUENCE</scope>
    <source>
        <strain evidence="1">CGMCC 1.15758</strain>
    </source>
</reference>
<sequence length="560" mass="64793">MVIIPKAWGSYMNQYAFTFFYESFSDLVSCLTTLHNDLKSIFDNINLKDKSGSIADDLSRSGEIITCLNAIKSKDKNFWGYPEVKQMIELLHVYPYYFIDRVTTGYAHLKDNARTIKKRMSEEYVSLKFLIIRNFSSNASSNTIYSYQDYCKTIPINRLELGKISGDANIVREYLLPYMNLEDYQNLRHLNRKSYFESIPYIPMVKNTKIHVSHSYREFIPEHEIAIYLNYVVGIGDKNSNICNYRPYSENLSNIGSCREIFLEKKILDKARISHIKQGVVDGEIRLIALLSIDNDLGFSYLVSIDPREQKSDIKLLCALQNQFVCDILPMADRCVLMILDRGRIGLWKEGEFSVLEINIARLYPYITRINEHTFAIVDRNKRCISVYNLEKPKERIGLYPIGAPQQYYIVVTASDSGDLIAITSQGSVDLWCRERSNKYTCSCIYKINPPTKNVQISIDWITPSCVAWCYEDGNCLNILNFSNRQKPLLQKHYYEEKSICSRVSIAITSSGYIVISGFRKYSEMAYDQDSDEEDSNFPTAFIRVWKVLFSESIDSYHAD</sequence>
<dbReference type="AlphaFoldDB" id="A0A8J2Z322"/>
<keyword evidence="2" id="KW-1185">Reference proteome</keyword>
<evidence type="ECO:0000313" key="2">
    <source>
        <dbReference type="Proteomes" id="UP000636949"/>
    </source>
</evidence>
<name>A0A8J2Z322_9GAMM</name>
<reference evidence="1" key="1">
    <citation type="journal article" date="2014" name="Int. J. Syst. Evol. Microbiol.">
        <title>Complete genome sequence of Corynebacterium casei LMG S-19264T (=DSM 44701T), isolated from a smear-ripened cheese.</title>
        <authorList>
            <consortium name="US DOE Joint Genome Institute (JGI-PGF)"/>
            <person name="Walter F."/>
            <person name="Albersmeier A."/>
            <person name="Kalinowski J."/>
            <person name="Ruckert C."/>
        </authorList>
    </citation>
    <scope>NUCLEOTIDE SEQUENCE</scope>
    <source>
        <strain evidence="1">CGMCC 1.15758</strain>
    </source>
</reference>
<dbReference type="EMBL" id="BMJS01000003">
    <property type="protein sequence ID" value="GGF90919.1"/>
    <property type="molecule type" value="Genomic_DNA"/>
</dbReference>
<dbReference type="SUPFAM" id="SSF50978">
    <property type="entry name" value="WD40 repeat-like"/>
    <property type="match status" value="1"/>
</dbReference>
<protein>
    <submittedName>
        <fullName evidence="1">Uncharacterized protein</fullName>
    </submittedName>
</protein>
<evidence type="ECO:0000313" key="1">
    <source>
        <dbReference type="EMBL" id="GGF90919.1"/>
    </source>
</evidence>
<organism evidence="1 2">
    <name type="scientific">Cysteiniphilum litorale</name>
    <dbReference type="NCBI Taxonomy" id="2056700"/>
    <lineage>
        <taxon>Bacteria</taxon>
        <taxon>Pseudomonadati</taxon>
        <taxon>Pseudomonadota</taxon>
        <taxon>Gammaproteobacteria</taxon>
        <taxon>Thiotrichales</taxon>
        <taxon>Fastidiosibacteraceae</taxon>
        <taxon>Cysteiniphilum</taxon>
    </lineage>
</organism>
<dbReference type="InterPro" id="IPR036322">
    <property type="entry name" value="WD40_repeat_dom_sf"/>
</dbReference>